<feature type="region of interest" description="Disordered" evidence="2">
    <location>
        <begin position="84"/>
        <end position="121"/>
    </location>
</feature>
<evidence type="ECO:0000313" key="4">
    <source>
        <dbReference type="Proteomes" id="UP001042704"/>
    </source>
</evidence>
<dbReference type="RefSeq" id="WP_265580199.1">
    <property type="nucleotide sequence ID" value="NZ_CP036172.1"/>
</dbReference>
<sequence length="274" mass="29671">MKYRAAVLMIALLLLAAPALAVPGEKGNVHEKGWEKNAGPSQGDVMTSIAPLAGNETDDIPDVAENETEDVPEIAGNESDQVPVVKPTKKIPPGIAKRLPQDENATKPLPPGLAKRLPSTVNGTNGTVDLSENFTWPPSTWKNQNQVRTAVHTLLAAGEMDGGIGGNISAIAREFNNSVQTRMMAEQQIQERQGLTRLLFGGDQEAVAALCQNLNQTSEQIREMQRLVENCTCDNQTRTLLMNQLAVMEEDQARLSALVQNETDAQGLFGWLIP</sequence>
<name>A0A8A3S588_9EURY</name>
<feature type="coiled-coil region" evidence="1">
    <location>
        <begin position="207"/>
        <end position="234"/>
    </location>
</feature>
<evidence type="ECO:0000313" key="3">
    <source>
        <dbReference type="EMBL" id="QSZ67308.1"/>
    </source>
</evidence>
<protein>
    <submittedName>
        <fullName evidence="3">Uncharacterized protein</fullName>
    </submittedName>
</protein>
<keyword evidence="1" id="KW-0175">Coiled coil</keyword>
<dbReference type="EMBL" id="CP036172">
    <property type="protein sequence ID" value="QSZ67308.1"/>
    <property type="molecule type" value="Genomic_DNA"/>
</dbReference>
<proteinExistence type="predicted"/>
<organism evidence="3 4">
    <name type="scientific">Methanofollis aquaemaris</name>
    <dbReference type="NCBI Taxonomy" id="126734"/>
    <lineage>
        <taxon>Archaea</taxon>
        <taxon>Methanobacteriati</taxon>
        <taxon>Methanobacteriota</taxon>
        <taxon>Stenosarchaea group</taxon>
        <taxon>Methanomicrobia</taxon>
        <taxon>Methanomicrobiales</taxon>
        <taxon>Methanomicrobiaceae</taxon>
        <taxon>Methanofollis</taxon>
    </lineage>
</organism>
<keyword evidence="4" id="KW-1185">Reference proteome</keyword>
<dbReference type="KEGG" id="maqe:RJ40_07245"/>
<dbReference type="AlphaFoldDB" id="A0A8A3S588"/>
<evidence type="ECO:0000256" key="1">
    <source>
        <dbReference type="SAM" id="Coils"/>
    </source>
</evidence>
<dbReference type="GeneID" id="76424147"/>
<reference evidence="3" key="1">
    <citation type="journal article" date="2001" name="Int. J. Syst. Evol. Microbiol.">
        <title>Methanofollis aquaemaris sp. nov., a methanogen isolated from an aquaculture fish pond.</title>
        <authorList>
            <person name="Lai M.C."/>
            <person name="Chen S.C."/>
        </authorList>
    </citation>
    <scope>NUCLEOTIDE SEQUENCE</scope>
    <source>
        <strain evidence="3">N2F9704</strain>
    </source>
</reference>
<gene>
    <name evidence="3" type="ORF">RJ40_07245</name>
</gene>
<reference evidence="3" key="2">
    <citation type="submission" date="2019-02" db="EMBL/GenBank/DDBJ databases">
        <authorList>
            <person name="Chen S.-C."/>
            <person name="Chien H.-H."/>
            <person name="Lai M.-C."/>
        </authorList>
    </citation>
    <scope>NUCLEOTIDE SEQUENCE</scope>
    <source>
        <strain evidence="3">N2F9704</strain>
    </source>
</reference>
<accession>A0A8A3S588</accession>
<evidence type="ECO:0000256" key="2">
    <source>
        <dbReference type="SAM" id="MobiDB-lite"/>
    </source>
</evidence>
<dbReference type="Proteomes" id="UP001042704">
    <property type="component" value="Chromosome"/>
</dbReference>